<protein>
    <submittedName>
        <fullName evidence="1">DUF952 domain-containing protein</fullName>
    </submittedName>
</protein>
<dbReference type="SUPFAM" id="SSF56399">
    <property type="entry name" value="ADP-ribosylation"/>
    <property type="match status" value="1"/>
</dbReference>
<dbReference type="InterPro" id="IPR009297">
    <property type="entry name" value="DUF952"/>
</dbReference>
<name>A0A951PCD4_9CYAN</name>
<evidence type="ECO:0000313" key="1">
    <source>
        <dbReference type="EMBL" id="MBW4467006.1"/>
    </source>
</evidence>
<dbReference type="Proteomes" id="UP000707356">
    <property type="component" value="Unassembled WGS sequence"/>
</dbReference>
<reference evidence="1" key="2">
    <citation type="journal article" date="2022" name="Microbiol. Resour. Announc.">
        <title>Metagenome Sequencing to Explore Phylogenomics of Terrestrial Cyanobacteria.</title>
        <authorList>
            <person name="Ward R.D."/>
            <person name="Stajich J.E."/>
            <person name="Johansen J.R."/>
            <person name="Huntemann M."/>
            <person name="Clum A."/>
            <person name="Foster B."/>
            <person name="Foster B."/>
            <person name="Roux S."/>
            <person name="Palaniappan K."/>
            <person name="Varghese N."/>
            <person name="Mukherjee S."/>
            <person name="Reddy T.B.K."/>
            <person name="Daum C."/>
            <person name="Copeland A."/>
            <person name="Chen I.A."/>
            <person name="Ivanova N.N."/>
            <person name="Kyrpides N.C."/>
            <person name="Shapiro N."/>
            <person name="Eloe-Fadrosh E.A."/>
            <person name="Pietrasiak N."/>
        </authorList>
    </citation>
    <scope>NUCLEOTIDE SEQUENCE</scope>
    <source>
        <strain evidence="1">GSE-TBD4-15B</strain>
    </source>
</reference>
<evidence type="ECO:0000313" key="2">
    <source>
        <dbReference type="Proteomes" id="UP000707356"/>
    </source>
</evidence>
<dbReference type="EMBL" id="JAHHHV010000072">
    <property type="protein sequence ID" value="MBW4467006.1"/>
    <property type="molecule type" value="Genomic_DNA"/>
</dbReference>
<reference evidence="1" key="1">
    <citation type="submission" date="2021-05" db="EMBL/GenBank/DDBJ databases">
        <authorList>
            <person name="Pietrasiak N."/>
            <person name="Ward R."/>
            <person name="Stajich J.E."/>
            <person name="Kurbessoian T."/>
        </authorList>
    </citation>
    <scope>NUCLEOTIDE SEQUENCE</scope>
    <source>
        <strain evidence="1">GSE-TBD4-15B</strain>
    </source>
</reference>
<dbReference type="AlphaFoldDB" id="A0A951PCD4"/>
<dbReference type="Pfam" id="PF06108">
    <property type="entry name" value="DUF952"/>
    <property type="match status" value="1"/>
</dbReference>
<comment type="caution">
    <text evidence="1">The sequence shown here is derived from an EMBL/GenBank/DDBJ whole genome shotgun (WGS) entry which is preliminary data.</text>
</comment>
<accession>A0A951PCD4</accession>
<dbReference type="PANTHER" id="PTHR34129:SF1">
    <property type="entry name" value="DUF952 DOMAIN-CONTAINING PROTEIN"/>
    <property type="match status" value="1"/>
</dbReference>
<organism evidence="1 2">
    <name type="scientific">Pegethrix bostrychoides GSE-TBD4-15B</name>
    <dbReference type="NCBI Taxonomy" id="2839662"/>
    <lineage>
        <taxon>Bacteria</taxon>
        <taxon>Bacillati</taxon>
        <taxon>Cyanobacteriota</taxon>
        <taxon>Cyanophyceae</taxon>
        <taxon>Oculatellales</taxon>
        <taxon>Oculatellaceae</taxon>
        <taxon>Pegethrix</taxon>
    </lineage>
</organism>
<dbReference type="Gene3D" id="3.20.170.20">
    <property type="entry name" value="Protein of unknown function DUF952"/>
    <property type="match status" value="1"/>
</dbReference>
<proteinExistence type="predicted"/>
<sequence length="114" mass="12919">MDAIFHIAERDQWQAIQTEDIYQPASLEIEGFIHCSTMTQVTWVADKFFRGQSGLVLLKIDPERLWAELRFDPVEGLGLFPHLYGALNLDAVVQVVDFPPQPNGRFTLPEGFAS</sequence>
<gene>
    <name evidence="1" type="ORF">KME07_16400</name>
</gene>
<dbReference type="PANTHER" id="PTHR34129">
    <property type="entry name" value="BLR1139 PROTEIN"/>
    <property type="match status" value="1"/>
</dbReference>